<dbReference type="InterPro" id="IPR051961">
    <property type="entry name" value="Fungal_Metabolite_Diox"/>
</dbReference>
<name>A0ABR4PTD6_9HELO</name>
<dbReference type="PANTHER" id="PTHR37563">
    <property type="entry name" value="PHYTANOYL-COA DIOXYGENASE FAMILY PROTEIN (AFU_ORTHOLOGUE AFUA_2G03330)"/>
    <property type="match status" value="1"/>
</dbReference>
<gene>
    <name evidence="1" type="ORF">PVAG01_03249</name>
</gene>
<evidence type="ECO:0000313" key="2">
    <source>
        <dbReference type="Proteomes" id="UP001629113"/>
    </source>
</evidence>
<sequence length="305" mass="34304">MQDPNPTVIYASEAEVAVGTLTQNNLEVAIRALHHDGIIIVENACRHESLDKLNGRMVEDASKLEALGDKRLFNFIKGNMQQNPPPGKEYFLEDVFLNPFVSQIVSTHLGPRPRYAYVSSNVALPVSDDVPMQSQPIHSDIFFKHPAHPFSLVVSIPLVTMSAENGSSEFWLGTHEGFDCTQQIVGTAIESSEGGIGTKRLEERRKVRGCCQPTVNKGGLIIRDLRLWHGGKPNMSKEPRVLLALIYFAPWYRNKMIMPAVESIRPLLEAHTELEIPVEYISDEEASEKYLERAYGREYMFDQVP</sequence>
<reference evidence="1 2" key="1">
    <citation type="submission" date="2024-06" db="EMBL/GenBank/DDBJ databases">
        <title>Complete genome of Phlyctema vagabunda strain 19-DSS-EL-015.</title>
        <authorList>
            <person name="Fiorenzani C."/>
        </authorList>
    </citation>
    <scope>NUCLEOTIDE SEQUENCE [LARGE SCALE GENOMIC DNA]</scope>
    <source>
        <strain evidence="1 2">19-DSS-EL-015</strain>
    </source>
</reference>
<dbReference type="EMBL" id="JBFCZG010000002">
    <property type="protein sequence ID" value="KAL3426458.1"/>
    <property type="molecule type" value="Genomic_DNA"/>
</dbReference>
<dbReference type="GO" id="GO:0051213">
    <property type="term" value="F:dioxygenase activity"/>
    <property type="evidence" value="ECO:0007669"/>
    <property type="project" value="UniProtKB-KW"/>
</dbReference>
<organism evidence="1 2">
    <name type="scientific">Phlyctema vagabunda</name>
    <dbReference type="NCBI Taxonomy" id="108571"/>
    <lineage>
        <taxon>Eukaryota</taxon>
        <taxon>Fungi</taxon>
        <taxon>Dikarya</taxon>
        <taxon>Ascomycota</taxon>
        <taxon>Pezizomycotina</taxon>
        <taxon>Leotiomycetes</taxon>
        <taxon>Helotiales</taxon>
        <taxon>Dermateaceae</taxon>
        <taxon>Phlyctema</taxon>
    </lineage>
</organism>
<accession>A0ABR4PTD6</accession>
<keyword evidence="1" id="KW-0560">Oxidoreductase</keyword>
<keyword evidence="1" id="KW-0223">Dioxygenase</keyword>
<keyword evidence="2" id="KW-1185">Reference proteome</keyword>
<proteinExistence type="predicted"/>
<comment type="caution">
    <text evidence="1">The sequence shown here is derived from an EMBL/GenBank/DDBJ whole genome shotgun (WGS) entry which is preliminary data.</text>
</comment>
<dbReference type="Pfam" id="PF05721">
    <property type="entry name" value="PhyH"/>
    <property type="match status" value="1"/>
</dbReference>
<dbReference type="InterPro" id="IPR008775">
    <property type="entry name" value="Phytyl_CoA_dOase-like"/>
</dbReference>
<dbReference type="Gene3D" id="2.60.120.620">
    <property type="entry name" value="q2cbj1_9rhob like domain"/>
    <property type="match status" value="1"/>
</dbReference>
<dbReference type="SUPFAM" id="SSF51197">
    <property type="entry name" value="Clavaminate synthase-like"/>
    <property type="match status" value="1"/>
</dbReference>
<dbReference type="Proteomes" id="UP001629113">
    <property type="component" value="Unassembled WGS sequence"/>
</dbReference>
<evidence type="ECO:0000313" key="1">
    <source>
        <dbReference type="EMBL" id="KAL3426458.1"/>
    </source>
</evidence>
<protein>
    <submittedName>
        <fullName evidence="1">Phytanoyl-CoA dioxygenase</fullName>
    </submittedName>
</protein>
<dbReference type="PANTHER" id="PTHR37563:SF2">
    <property type="entry name" value="PHYTANOYL-COA DIOXYGENASE FAMILY PROTEIN (AFU_ORTHOLOGUE AFUA_2G03330)"/>
    <property type="match status" value="1"/>
</dbReference>